<evidence type="ECO:0000313" key="3">
    <source>
        <dbReference type="EMBL" id="BCI92236.1"/>
    </source>
</evidence>
<keyword evidence="2" id="KW-0472">Membrane</keyword>
<evidence type="ECO:0000256" key="2">
    <source>
        <dbReference type="SAM" id="Phobius"/>
    </source>
</evidence>
<accession>A0A7G1IMK4</accession>
<evidence type="ECO:0000313" key="4">
    <source>
        <dbReference type="Proteomes" id="UP000516380"/>
    </source>
</evidence>
<reference evidence="3 4" key="1">
    <citation type="submission" date="2020-07" db="EMBL/GenBank/DDBJ databases">
        <title>Mycobacterium kansasii (former subtype) with zoonotic potential isolated from diseased indoor pet cat, Japan.</title>
        <authorList>
            <person name="Fukano H."/>
            <person name="Terazono T."/>
            <person name="Hoshino Y."/>
        </authorList>
    </citation>
    <scope>NUCLEOTIDE SEQUENCE [LARGE SCALE GENOMIC DNA]</scope>
    <source>
        <strain evidence="3 4">Kuro-I</strain>
    </source>
</reference>
<dbReference type="EMBL" id="AP023343">
    <property type="protein sequence ID" value="BCI92236.1"/>
    <property type="molecule type" value="Genomic_DNA"/>
</dbReference>
<feature type="transmembrane region" description="Helical" evidence="2">
    <location>
        <begin position="32"/>
        <end position="52"/>
    </location>
</feature>
<keyword evidence="2" id="KW-0812">Transmembrane</keyword>
<keyword evidence="4" id="KW-1185">Reference proteome</keyword>
<name>A0A7G1IMK4_MYCKA</name>
<feature type="compositionally biased region" description="Basic residues" evidence="1">
    <location>
        <begin position="77"/>
        <end position="86"/>
    </location>
</feature>
<dbReference type="AlphaFoldDB" id="A0A7G1IMK4"/>
<dbReference type="Proteomes" id="UP000516380">
    <property type="component" value="Chromosome"/>
</dbReference>
<protein>
    <submittedName>
        <fullName evidence="3">Uncharacterized protein</fullName>
    </submittedName>
</protein>
<proteinExistence type="predicted"/>
<sequence length="187" mass="20241">MGLTCWRSTNEQLRDFGVLRTGRAPNPLCRTVLAQAALIAGLGYLAGAAVAYGAQFLIADRLGDVTGDHPNHAGHDGRRHRRHGRPRITDPGAPCRADRSRHRLQTLTRSEDAHALPGVPSRRLGPAMCSVPQADTGRHVGRWRLTDITVDYGGGATAVTPAGRRPSVERGEVVLVVALRKDHRGCW</sequence>
<feature type="region of interest" description="Disordered" evidence="1">
    <location>
        <begin position="68"/>
        <end position="97"/>
    </location>
</feature>
<gene>
    <name evidence="3" type="ORF">NIIDMKKI_74420</name>
</gene>
<evidence type="ECO:0000256" key="1">
    <source>
        <dbReference type="SAM" id="MobiDB-lite"/>
    </source>
</evidence>
<keyword evidence="2" id="KW-1133">Transmembrane helix</keyword>
<organism evidence="3 4">
    <name type="scientific">Mycobacterium kansasii</name>
    <dbReference type="NCBI Taxonomy" id="1768"/>
    <lineage>
        <taxon>Bacteria</taxon>
        <taxon>Bacillati</taxon>
        <taxon>Actinomycetota</taxon>
        <taxon>Actinomycetes</taxon>
        <taxon>Mycobacteriales</taxon>
        <taxon>Mycobacteriaceae</taxon>
        <taxon>Mycobacterium</taxon>
    </lineage>
</organism>